<keyword evidence="3" id="KW-1185">Reference proteome</keyword>
<sequence>MMGFFKNMTNSKLLLIAVISAFLALPFDLKFLGFMQSESIFMFLRLISFILFMYVAIKVINGKTKKTAKKNK</sequence>
<accession>A0A1H6RMK1</accession>
<dbReference type="STRING" id="402734.SAMN05660918_0978"/>
<evidence type="ECO:0000313" key="2">
    <source>
        <dbReference type="EMBL" id="SEI57048.1"/>
    </source>
</evidence>
<protein>
    <submittedName>
        <fullName evidence="2">Uncharacterized protein</fullName>
    </submittedName>
</protein>
<proteinExistence type="predicted"/>
<dbReference type="EMBL" id="FNYA01000002">
    <property type="protein sequence ID" value="SEI57048.1"/>
    <property type="molecule type" value="Genomic_DNA"/>
</dbReference>
<keyword evidence="1" id="KW-0812">Transmembrane</keyword>
<keyword evidence="1" id="KW-1133">Transmembrane helix</keyword>
<reference evidence="3" key="1">
    <citation type="submission" date="2016-10" db="EMBL/GenBank/DDBJ databases">
        <authorList>
            <person name="Varghese N."/>
            <person name="Submissions S."/>
        </authorList>
    </citation>
    <scope>NUCLEOTIDE SEQUENCE [LARGE SCALE GENOMIC DNA]</scope>
    <source>
        <strain evidence="3">DSM 17934</strain>
    </source>
</reference>
<name>A0A1H6RMK1_9FLAO</name>
<feature type="transmembrane region" description="Helical" evidence="1">
    <location>
        <begin position="42"/>
        <end position="60"/>
    </location>
</feature>
<keyword evidence="1" id="KW-0472">Membrane</keyword>
<organism evidence="2 3">
    <name type="scientific">Flavobacterium terrigena</name>
    <dbReference type="NCBI Taxonomy" id="402734"/>
    <lineage>
        <taxon>Bacteria</taxon>
        <taxon>Pseudomonadati</taxon>
        <taxon>Bacteroidota</taxon>
        <taxon>Flavobacteriia</taxon>
        <taxon>Flavobacteriales</taxon>
        <taxon>Flavobacteriaceae</taxon>
        <taxon>Flavobacterium</taxon>
    </lineage>
</organism>
<dbReference type="Proteomes" id="UP000199702">
    <property type="component" value="Unassembled WGS sequence"/>
</dbReference>
<evidence type="ECO:0000256" key="1">
    <source>
        <dbReference type="SAM" id="Phobius"/>
    </source>
</evidence>
<evidence type="ECO:0000313" key="3">
    <source>
        <dbReference type="Proteomes" id="UP000199702"/>
    </source>
</evidence>
<gene>
    <name evidence="2" type="ORF">SAMN05660918_0978</name>
</gene>
<dbReference type="AlphaFoldDB" id="A0A1H6RMK1"/>